<name>A0A6J7JCG3_9ZZZZ</name>
<dbReference type="PROSITE" id="PS00455">
    <property type="entry name" value="AMP_BINDING"/>
    <property type="match status" value="1"/>
</dbReference>
<dbReference type="InterPro" id="IPR042099">
    <property type="entry name" value="ANL_N_sf"/>
</dbReference>
<dbReference type="NCBIfam" id="TIGR01217">
    <property type="entry name" value="ac_ac_CoA_syn"/>
    <property type="match status" value="1"/>
</dbReference>
<dbReference type="Pfam" id="PF13193">
    <property type="entry name" value="AMP-binding_C"/>
    <property type="match status" value="1"/>
</dbReference>
<dbReference type="InterPro" id="IPR005914">
    <property type="entry name" value="Acac_CoA_synth"/>
</dbReference>
<evidence type="ECO:0000259" key="7">
    <source>
        <dbReference type="Pfam" id="PF16177"/>
    </source>
</evidence>
<proteinExistence type="inferred from homology"/>
<reference evidence="8" key="1">
    <citation type="submission" date="2020-05" db="EMBL/GenBank/DDBJ databases">
        <authorList>
            <person name="Chiriac C."/>
            <person name="Salcher M."/>
            <person name="Ghai R."/>
            <person name="Kavagutti S V."/>
        </authorList>
    </citation>
    <scope>NUCLEOTIDE SEQUENCE</scope>
</reference>
<keyword evidence="4" id="KW-0067">ATP-binding</keyword>
<feature type="domain" description="Acetyl-coenzyme A synthetase N-terminal" evidence="7">
    <location>
        <begin position="41"/>
        <end position="96"/>
    </location>
</feature>
<evidence type="ECO:0000256" key="4">
    <source>
        <dbReference type="ARBA" id="ARBA00022840"/>
    </source>
</evidence>
<dbReference type="InterPro" id="IPR025110">
    <property type="entry name" value="AMP-bd_C"/>
</dbReference>
<dbReference type="EMBL" id="CAFBMX010000010">
    <property type="protein sequence ID" value="CAB4941068.1"/>
    <property type="molecule type" value="Genomic_DNA"/>
</dbReference>
<dbReference type="AlphaFoldDB" id="A0A6J7JCG3"/>
<feature type="domain" description="AMP-dependent synthetase/ligase" evidence="5">
    <location>
        <begin position="110"/>
        <end position="471"/>
    </location>
</feature>
<dbReference type="Gene3D" id="3.40.50.12780">
    <property type="entry name" value="N-terminal domain of ligase-like"/>
    <property type="match status" value="1"/>
</dbReference>
<dbReference type="GO" id="GO:0005524">
    <property type="term" value="F:ATP binding"/>
    <property type="evidence" value="ECO:0007669"/>
    <property type="project" value="UniProtKB-KW"/>
</dbReference>
<evidence type="ECO:0000313" key="8">
    <source>
        <dbReference type="EMBL" id="CAB4941068.1"/>
    </source>
</evidence>
<protein>
    <submittedName>
        <fullName evidence="8">Unannotated protein</fullName>
    </submittedName>
</protein>
<evidence type="ECO:0000256" key="2">
    <source>
        <dbReference type="ARBA" id="ARBA00022598"/>
    </source>
</evidence>
<dbReference type="SUPFAM" id="SSF56801">
    <property type="entry name" value="Acetyl-CoA synthetase-like"/>
    <property type="match status" value="1"/>
</dbReference>
<dbReference type="Pfam" id="PF16177">
    <property type="entry name" value="ACAS_N"/>
    <property type="match status" value="1"/>
</dbReference>
<organism evidence="8">
    <name type="scientific">freshwater metagenome</name>
    <dbReference type="NCBI Taxonomy" id="449393"/>
    <lineage>
        <taxon>unclassified sequences</taxon>
        <taxon>metagenomes</taxon>
        <taxon>ecological metagenomes</taxon>
    </lineage>
</organism>
<gene>
    <name evidence="8" type="ORF">UFOPK3674_01831</name>
</gene>
<dbReference type="PANTHER" id="PTHR42921">
    <property type="entry name" value="ACETOACETYL-COA SYNTHETASE"/>
    <property type="match status" value="1"/>
</dbReference>
<keyword evidence="2" id="KW-0436">Ligase</keyword>
<feature type="domain" description="AMP-binding enzyme C-terminal" evidence="6">
    <location>
        <begin position="538"/>
        <end position="614"/>
    </location>
</feature>
<sequence>MSPLAPGEVLWTPPTDWRETTRIGDYMGWLERERGLQFDDYTSLWEWSTTELSDFWQSIWDYFDIIAHEQPTAALADAKMPGAVWFPGAKLNYTEHVLRFEDDDQEVIVAHSQSRDPINLTRGELREEVARVREGLRRLGVGPGDRVAAYVANIPEAAITLLACASLGAIWAACPPEFGIQSVLDRIQQIDPKVLLAVDGYVYGKKKIERAEEITAIRQALPNLAATVVIPYLEGATPVPDTMSWDELRAHTAPLTFEPVPFEHPLWILFSSGTTGLPKPIVQSQGGILLEHLKVGALLQDLKKEDRYFFFSTTAWMVWNRVVSSLLTGASFAILDGDPTYPELGELFHFVEQAKVTSWGVSAAYLMLCRESGLKPKDHYDLSRVREIVGAGSPVPVEGYHYVNDDVKPGVHFFSGSGGTDVCSGFVSGTPISPVSAGEIPARLLGVAAEAWDENGKPLIDEPGELIITKPMPSMPVFFWGDEDGERYRTTYFEMFPGYWRHGDRFIVSPRGTCDILGRSDATLNRGGVRLGSSEFYSVVNALPEVDDSLVVHLEGGTRGGGTLMLFVVLADGVEMTDELKKKLAGELRRQRSPRHVPDEAYAVSGIPMTLTGKKLEVPVKQIMLGEDVAKVANAGSVQNAEVLDEFAAIAASRPKD</sequence>
<comment type="similarity">
    <text evidence="1">Belongs to the ATP-dependent AMP-binding enzyme family.</text>
</comment>
<dbReference type="InterPro" id="IPR045851">
    <property type="entry name" value="AMP-bd_C_sf"/>
</dbReference>
<dbReference type="InterPro" id="IPR020845">
    <property type="entry name" value="AMP-binding_CS"/>
</dbReference>
<evidence type="ECO:0000259" key="5">
    <source>
        <dbReference type="Pfam" id="PF00501"/>
    </source>
</evidence>
<dbReference type="NCBIfam" id="NF002937">
    <property type="entry name" value="PRK03584.1"/>
    <property type="match status" value="1"/>
</dbReference>
<dbReference type="GO" id="GO:0006629">
    <property type="term" value="P:lipid metabolic process"/>
    <property type="evidence" value="ECO:0007669"/>
    <property type="project" value="InterPro"/>
</dbReference>
<dbReference type="InterPro" id="IPR000873">
    <property type="entry name" value="AMP-dep_synth/lig_dom"/>
</dbReference>
<accession>A0A6J7JCG3</accession>
<keyword evidence="3" id="KW-0547">Nucleotide-binding</keyword>
<dbReference type="GO" id="GO:0030729">
    <property type="term" value="F:acetoacetate-CoA ligase activity"/>
    <property type="evidence" value="ECO:0007669"/>
    <property type="project" value="InterPro"/>
</dbReference>
<dbReference type="Pfam" id="PF00501">
    <property type="entry name" value="AMP-binding"/>
    <property type="match status" value="1"/>
</dbReference>
<dbReference type="Gene3D" id="3.30.300.30">
    <property type="match status" value="1"/>
</dbReference>
<evidence type="ECO:0000256" key="1">
    <source>
        <dbReference type="ARBA" id="ARBA00006432"/>
    </source>
</evidence>
<evidence type="ECO:0000256" key="3">
    <source>
        <dbReference type="ARBA" id="ARBA00022741"/>
    </source>
</evidence>
<dbReference type="InterPro" id="IPR032387">
    <property type="entry name" value="ACAS_N"/>
</dbReference>
<evidence type="ECO:0000259" key="6">
    <source>
        <dbReference type="Pfam" id="PF13193"/>
    </source>
</evidence>
<dbReference type="PANTHER" id="PTHR42921:SF1">
    <property type="entry name" value="ACETOACETYL-COA SYNTHETASE"/>
    <property type="match status" value="1"/>
</dbReference>